<organism evidence="1 2">
    <name type="scientific">Hypoxylon rubiginosum</name>
    <dbReference type="NCBI Taxonomy" id="110542"/>
    <lineage>
        <taxon>Eukaryota</taxon>
        <taxon>Fungi</taxon>
        <taxon>Dikarya</taxon>
        <taxon>Ascomycota</taxon>
        <taxon>Pezizomycotina</taxon>
        <taxon>Sordariomycetes</taxon>
        <taxon>Xylariomycetidae</taxon>
        <taxon>Xylariales</taxon>
        <taxon>Hypoxylaceae</taxon>
        <taxon>Hypoxylon</taxon>
    </lineage>
</organism>
<evidence type="ECO:0000313" key="1">
    <source>
        <dbReference type="EMBL" id="KAI6081947.1"/>
    </source>
</evidence>
<dbReference type="Proteomes" id="UP001497680">
    <property type="component" value="Unassembled WGS sequence"/>
</dbReference>
<protein>
    <submittedName>
        <fullName evidence="1">Alpha/Beta hydrolase protein</fullName>
    </submittedName>
</protein>
<evidence type="ECO:0000313" key="2">
    <source>
        <dbReference type="Proteomes" id="UP001497680"/>
    </source>
</evidence>
<keyword evidence="2" id="KW-1185">Reference proteome</keyword>
<proteinExistence type="predicted"/>
<name>A0ACC0CNA7_9PEZI</name>
<gene>
    <name evidence="1" type="ORF">F4821DRAFT_248243</name>
</gene>
<dbReference type="EMBL" id="MU394382">
    <property type="protein sequence ID" value="KAI6081947.1"/>
    <property type="molecule type" value="Genomic_DNA"/>
</dbReference>
<keyword evidence="1" id="KW-0378">Hydrolase</keyword>
<sequence length="627" mass="68468">MKSTLSWAAWLSLVIGHAISAEPTVKFEANNLTYHGTTQGSVEHFQNIKFAHDTSGERRFAPPEPYTPPDDSEVDATAPGPACPQSEASIPPFFDETPNTSEDCLSLRVARPAGTSAGAKLPVVVWVYGGGVVKGTAYDSHFDPNKLITLSTSLNEPIIYVALNYRVTIFGFARLGILKDQKSMNVGMQDQRAGFQWVKDNIEAFGGDPERITAFGLSSGGTFISLHTLTYGGERGVPFTQAWAMSGPPGTSMNMTSDATEIHTHAVASQLGCEGEDEEILKCLREVPMEKLTDTAMDYSVKNHPPQGLFTFIPSIDDDFLPDRQSVLTKAGRFVKGIPMVFGWAQDDGDTNAGAAPTFQTEDDMKKAIEGFASGLTDADYEDLFSHYPASDFEEEFESYESRRGESDPVAPINFYRVSRILRDLLFSCSSIQYGYEMSKQSKALDPTFPGVRLYDLNQTMLTPLFKAAGMPYVGVCHGSDTNYIFDGLYPEGNVTEADQQLSNSVAGSFIHFATTGTPNFIQDGHPTPWPESFPTFIERSASEPAEINLQLIGGPLGTGFSPLIRKSGDAAHFATVDASMKIPGMGGIEDEMIDTAGFKSRLQELERQKLFERCTYINTLSEKLGV</sequence>
<accession>A0ACC0CNA7</accession>
<reference evidence="1 2" key="1">
    <citation type="journal article" date="2022" name="New Phytol.">
        <title>Ecological generalism drives hyperdiversity of secondary metabolite gene clusters in xylarialean endophytes.</title>
        <authorList>
            <person name="Franco M.E.E."/>
            <person name="Wisecaver J.H."/>
            <person name="Arnold A.E."/>
            <person name="Ju Y.M."/>
            <person name="Slot J.C."/>
            <person name="Ahrendt S."/>
            <person name="Moore L.P."/>
            <person name="Eastman K.E."/>
            <person name="Scott K."/>
            <person name="Konkel Z."/>
            <person name="Mondo S.J."/>
            <person name="Kuo A."/>
            <person name="Hayes R.D."/>
            <person name="Haridas S."/>
            <person name="Andreopoulos B."/>
            <person name="Riley R."/>
            <person name="LaButti K."/>
            <person name="Pangilinan J."/>
            <person name="Lipzen A."/>
            <person name="Amirebrahimi M."/>
            <person name="Yan J."/>
            <person name="Adam C."/>
            <person name="Keymanesh K."/>
            <person name="Ng V."/>
            <person name="Louie K."/>
            <person name="Northen T."/>
            <person name="Drula E."/>
            <person name="Henrissat B."/>
            <person name="Hsieh H.M."/>
            <person name="Youens-Clark K."/>
            <person name="Lutzoni F."/>
            <person name="Miadlikowska J."/>
            <person name="Eastwood D.C."/>
            <person name="Hamelin R.C."/>
            <person name="Grigoriev I.V."/>
            <person name="U'Ren J.M."/>
        </authorList>
    </citation>
    <scope>NUCLEOTIDE SEQUENCE [LARGE SCALE GENOMIC DNA]</scope>
    <source>
        <strain evidence="1 2">ER1909</strain>
    </source>
</reference>
<comment type="caution">
    <text evidence="1">The sequence shown here is derived from an EMBL/GenBank/DDBJ whole genome shotgun (WGS) entry which is preliminary data.</text>
</comment>